<dbReference type="RefSeq" id="WP_394849084.1">
    <property type="nucleotide sequence ID" value="NZ_CP089982.1"/>
</dbReference>
<reference evidence="5 6" key="1">
    <citation type="submission" date="2021-12" db="EMBL/GenBank/DDBJ databases">
        <title>Discovery of the Pendulisporaceae a myxobacterial family with distinct sporulation behavior and unique specialized metabolism.</title>
        <authorList>
            <person name="Garcia R."/>
            <person name="Popoff A."/>
            <person name="Bader C.D."/>
            <person name="Loehr J."/>
            <person name="Walesch S."/>
            <person name="Walt C."/>
            <person name="Boldt J."/>
            <person name="Bunk B."/>
            <person name="Haeckl F.J.F.P.J."/>
            <person name="Gunesch A.P."/>
            <person name="Birkelbach J."/>
            <person name="Nuebel U."/>
            <person name="Pietschmann T."/>
            <person name="Bach T."/>
            <person name="Mueller R."/>
        </authorList>
    </citation>
    <scope>NUCLEOTIDE SEQUENCE [LARGE SCALE GENOMIC DNA]</scope>
    <source>
        <strain evidence="5 6">MSr12523</strain>
    </source>
</reference>
<proteinExistence type="inferred from homology"/>
<dbReference type="InterPro" id="IPR050188">
    <property type="entry name" value="RluA_PseudoU_synthase"/>
</dbReference>
<dbReference type="Gene3D" id="3.30.2350.10">
    <property type="entry name" value="Pseudouridine synthase"/>
    <property type="match status" value="1"/>
</dbReference>
<evidence type="ECO:0000256" key="2">
    <source>
        <dbReference type="ARBA" id="ARBA00023235"/>
    </source>
</evidence>
<dbReference type="InterPro" id="IPR036986">
    <property type="entry name" value="S4_RNA-bd_sf"/>
</dbReference>
<evidence type="ECO:0000313" key="6">
    <source>
        <dbReference type="Proteomes" id="UP001379533"/>
    </source>
</evidence>
<dbReference type="Pfam" id="PF00849">
    <property type="entry name" value="PseudoU_synth_2"/>
    <property type="match status" value="1"/>
</dbReference>
<keyword evidence="6" id="KW-1185">Reference proteome</keyword>
<dbReference type="PANTHER" id="PTHR21600">
    <property type="entry name" value="MITOCHONDRIAL RNA PSEUDOURIDINE SYNTHASE"/>
    <property type="match status" value="1"/>
</dbReference>
<dbReference type="PROSITE" id="PS01129">
    <property type="entry name" value="PSI_RLU"/>
    <property type="match status" value="1"/>
</dbReference>
<dbReference type="SUPFAM" id="SSF55120">
    <property type="entry name" value="Pseudouridine synthase"/>
    <property type="match status" value="1"/>
</dbReference>
<comment type="catalytic activity">
    <reaction evidence="3">
        <text>a uridine in RNA = a pseudouridine in RNA</text>
        <dbReference type="Rhea" id="RHEA:48348"/>
        <dbReference type="Rhea" id="RHEA-COMP:12068"/>
        <dbReference type="Rhea" id="RHEA-COMP:12069"/>
        <dbReference type="ChEBI" id="CHEBI:65314"/>
        <dbReference type="ChEBI" id="CHEBI:65315"/>
    </reaction>
</comment>
<dbReference type="Gene3D" id="3.10.290.10">
    <property type="entry name" value="RNA-binding S4 domain"/>
    <property type="match status" value="1"/>
</dbReference>
<dbReference type="EMBL" id="CP089982">
    <property type="protein sequence ID" value="WXA98473.1"/>
    <property type="molecule type" value="Genomic_DNA"/>
</dbReference>
<comment type="function">
    <text evidence="3">Responsible for synthesis of pseudouridine from uracil.</text>
</comment>
<evidence type="ECO:0000256" key="1">
    <source>
        <dbReference type="ARBA" id="ARBA00010876"/>
    </source>
</evidence>
<dbReference type="InterPro" id="IPR006225">
    <property type="entry name" value="PsdUridine_synth_RluC/D"/>
</dbReference>
<sequence length="341" mass="38808">MTRLQNAADFYSRPEGVPEGSVVSAFRVPPEAAGARLDLFVQSQLRRTSRTRTQQIIRLSAYDESGRRLWPNDRVRAHQTILLWRPPWDETEVPVDLPILYEDDHLLAIDKPPMLPVHPTARYYKNTLIKLLQAERPKEFITLAHRIDRETSGIILLAKTRECDRAVKRLFEERDEVDKSYLAITWGVPSPETSAFRCELPLELDLEGRYKVKMRIGRTDHAQSAATGFQVLSVRERDNRSYALIRCDLETGRQHQIRVHLQSYGTPIVGDKLYGPDESFFALAADGELTDEHRALLELPRHALHAARIALPHPITGAELAIDSPLPADLADFWQSLEATA</sequence>
<dbReference type="InterPro" id="IPR006145">
    <property type="entry name" value="PsdUridine_synth_RsuA/RluA"/>
</dbReference>
<dbReference type="NCBIfam" id="TIGR00005">
    <property type="entry name" value="rluA_subfam"/>
    <property type="match status" value="1"/>
</dbReference>
<dbReference type="EC" id="5.4.99.-" evidence="3"/>
<dbReference type="InterPro" id="IPR020103">
    <property type="entry name" value="PsdUridine_synth_cat_dom_sf"/>
</dbReference>
<accession>A0ABZ2KIG3</accession>
<name>A0ABZ2KIG3_9BACT</name>
<protein>
    <recommendedName>
        <fullName evidence="3">Pseudouridine synthase</fullName>
        <ecNumber evidence="3">5.4.99.-</ecNumber>
    </recommendedName>
</protein>
<dbReference type="PANTHER" id="PTHR21600:SF87">
    <property type="entry name" value="RNA PSEUDOURIDYLATE SYNTHASE DOMAIN-CONTAINING PROTEIN 1"/>
    <property type="match status" value="1"/>
</dbReference>
<feature type="domain" description="Pseudouridine synthase RsuA/RluA-like" evidence="4">
    <location>
        <begin position="105"/>
        <end position="263"/>
    </location>
</feature>
<dbReference type="CDD" id="cd02869">
    <property type="entry name" value="PseudoU_synth_RluA_like"/>
    <property type="match status" value="1"/>
</dbReference>
<dbReference type="Proteomes" id="UP001379533">
    <property type="component" value="Chromosome"/>
</dbReference>
<organism evidence="5 6">
    <name type="scientific">Pendulispora brunnea</name>
    <dbReference type="NCBI Taxonomy" id="2905690"/>
    <lineage>
        <taxon>Bacteria</taxon>
        <taxon>Pseudomonadati</taxon>
        <taxon>Myxococcota</taxon>
        <taxon>Myxococcia</taxon>
        <taxon>Myxococcales</taxon>
        <taxon>Sorangiineae</taxon>
        <taxon>Pendulisporaceae</taxon>
        <taxon>Pendulispora</taxon>
    </lineage>
</organism>
<gene>
    <name evidence="5" type="ORF">LZC95_16740</name>
</gene>
<evidence type="ECO:0000256" key="3">
    <source>
        <dbReference type="RuleBase" id="RU362028"/>
    </source>
</evidence>
<dbReference type="InterPro" id="IPR006224">
    <property type="entry name" value="PsdUridine_synth_RluA-like_CS"/>
</dbReference>
<comment type="similarity">
    <text evidence="1 3">Belongs to the pseudouridine synthase RluA family.</text>
</comment>
<evidence type="ECO:0000313" key="5">
    <source>
        <dbReference type="EMBL" id="WXA98473.1"/>
    </source>
</evidence>
<keyword evidence="2 3" id="KW-0413">Isomerase</keyword>
<evidence type="ECO:0000259" key="4">
    <source>
        <dbReference type="Pfam" id="PF00849"/>
    </source>
</evidence>